<keyword evidence="7 10" id="KW-1133">Transmembrane helix</keyword>
<dbReference type="InterPro" id="IPR050367">
    <property type="entry name" value="APC_superfamily"/>
</dbReference>
<dbReference type="GO" id="GO:0006865">
    <property type="term" value="P:amino acid transport"/>
    <property type="evidence" value="ECO:0007669"/>
    <property type="project" value="UniProtKB-KW"/>
</dbReference>
<feature type="transmembrane region" description="Helical" evidence="10">
    <location>
        <begin position="415"/>
        <end position="435"/>
    </location>
</feature>
<feature type="region of interest" description="Disordered" evidence="9">
    <location>
        <begin position="1"/>
        <end position="24"/>
    </location>
</feature>
<reference evidence="12" key="1">
    <citation type="submission" date="2016-10" db="EMBL/GenBank/DDBJ databases">
        <authorList>
            <person name="Varghese N."/>
            <person name="Submissions S."/>
        </authorList>
    </citation>
    <scope>NUCLEOTIDE SEQUENCE [LARGE SCALE GENOMIC DNA]</scope>
    <source>
        <strain evidence="12">KPR-1</strain>
    </source>
</reference>
<feature type="transmembrane region" description="Helical" evidence="10">
    <location>
        <begin position="255"/>
        <end position="277"/>
    </location>
</feature>
<dbReference type="InterPro" id="IPR002293">
    <property type="entry name" value="AA/rel_permease1"/>
</dbReference>
<evidence type="ECO:0000256" key="8">
    <source>
        <dbReference type="ARBA" id="ARBA00023136"/>
    </source>
</evidence>
<dbReference type="AlphaFoldDB" id="A0A1H3XX26"/>
<dbReference type="InterPro" id="IPR004754">
    <property type="entry name" value="Amino_acid_antiprt"/>
</dbReference>
<organism evidence="11 12">
    <name type="scientific">Bowdeniella nasicola</name>
    <dbReference type="NCBI Taxonomy" id="208480"/>
    <lineage>
        <taxon>Bacteria</taxon>
        <taxon>Bacillati</taxon>
        <taxon>Actinomycetota</taxon>
        <taxon>Actinomycetes</taxon>
        <taxon>Actinomycetales</taxon>
        <taxon>Actinomycetaceae</taxon>
        <taxon>Bowdeniella</taxon>
    </lineage>
</organism>
<sequence>MTTSNPGDMSGRASDLAEPSADTHTSKGTLTFLPLLALVVGSMIGGGIFNLSRDVAETTAPGPAMIGWGITAVGMCCLALCFQNLANRRPDLDAGVYAYARALFGRLVGFLSAWGYWFSAWVGNIAYFVLLFGTLSLWFKGFGSGTTWPAIIAASVLLWGLHTLVIKGVRQAAIVNTISTIAKLIPIILFIIILIFAFNFDIFTSDFWGTESGLGSVFDQTRGMMLVTVWVFIGIEGASIYSARAKNRRDVGKATVVGFLLVLVLLMMVNLLSHGVLRQAEIAGQAEPAMAGILESVIGHAGTVIVSVGLVISLFGALLAWLLIPVEIMQVAGEDGTMPKIFGRLNKNGSPYAALWLTNICMQITLILTGFMGEGVYNTMISLASSLILVPYLLSALYAAYLASTGKTYEKNSSARGRELALGVVASIYGVWLLYGAGLNYLLVATLLYAPGLIIHAWARKERGEKVFHGPVELALAAAMCVGAVLALVLWLNGTIAI</sequence>
<feature type="transmembrane region" description="Helical" evidence="10">
    <location>
        <begin position="471"/>
        <end position="492"/>
    </location>
</feature>
<evidence type="ECO:0000256" key="10">
    <source>
        <dbReference type="SAM" id="Phobius"/>
    </source>
</evidence>
<dbReference type="PANTHER" id="PTHR42770:SF4">
    <property type="entry name" value="ARGININE_ORNITHINE ANTIPORTER-RELATED"/>
    <property type="match status" value="1"/>
</dbReference>
<feature type="transmembrane region" description="Helical" evidence="10">
    <location>
        <begin position="64"/>
        <end position="86"/>
    </location>
</feature>
<protein>
    <submittedName>
        <fullName evidence="11">Arginine:ornithine antiporter / lysine permease</fullName>
    </submittedName>
</protein>
<name>A0A1H3XX26_9ACTO</name>
<gene>
    <name evidence="11" type="ORF">SAMN02910418_00784</name>
</gene>
<dbReference type="Gene3D" id="1.20.1740.10">
    <property type="entry name" value="Amino acid/polyamine transporter I"/>
    <property type="match status" value="1"/>
</dbReference>
<comment type="subcellular location">
    <subcellularLocation>
        <location evidence="1">Cell membrane</location>
        <topology evidence="1">Multi-pass membrane protein</topology>
    </subcellularLocation>
</comment>
<dbReference type="PANTHER" id="PTHR42770">
    <property type="entry name" value="AMINO ACID TRANSPORTER-RELATED"/>
    <property type="match status" value="1"/>
</dbReference>
<evidence type="ECO:0000256" key="2">
    <source>
        <dbReference type="ARBA" id="ARBA00008220"/>
    </source>
</evidence>
<evidence type="ECO:0000256" key="5">
    <source>
        <dbReference type="ARBA" id="ARBA00022692"/>
    </source>
</evidence>
<keyword evidence="3" id="KW-0813">Transport</keyword>
<feature type="transmembrane region" description="Helical" evidence="10">
    <location>
        <begin position="181"/>
        <end position="203"/>
    </location>
</feature>
<evidence type="ECO:0000256" key="4">
    <source>
        <dbReference type="ARBA" id="ARBA00022475"/>
    </source>
</evidence>
<comment type="similarity">
    <text evidence="2">Belongs to the amino acid-polyamine-organocation (APC) superfamily. Basic amino acid/polyamine antiporter (APA) (TC 2.A.3.2) family.</text>
</comment>
<keyword evidence="8 10" id="KW-0472">Membrane</keyword>
<evidence type="ECO:0000313" key="12">
    <source>
        <dbReference type="Proteomes" id="UP000199288"/>
    </source>
</evidence>
<proteinExistence type="inferred from homology"/>
<evidence type="ECO:0000256" key="9">
    <source>
        <dbReference type="SAM" id="MobiDB-lite"/>
    </source>
</evidence>
<feature type="transmembrane region" description="Helical" evidence="10">
    <location>
        <begin position="223"/>
        <end position="243"/>
    </location>
</feature>
<evidence type="ECO:0000256" key="1">
    <source>
        <dbReference type="ARBA" id="ARBA00004651"/>
    </source>
</evidence>
<dbReference type="Pfam" id="PF13520">
    <property type="entry name" value="AA_permease_2"/>
    <property type="match status" value="1"/>
</dbReference>
<feature type="transmembrane region" description="Helical" evidence="10">
    <location>
        <begin position="297"/>
        <end position="324"/>
    </location>
</feature>
<keyword evidence="12" id="KW-1185">Reference proteome</keyword>
<feature type="transmembrane region" description="Helical" evidence="10">
    <location>
        <begin position="352"/>
        <end position="373"/>
    </location>
</feature>
<dbReference type="RefSeq" id="WP_222842365.1">
    <property type="nucleotide sequence ID" value="NZ_FNQV01000004.1"/>
</dbReference>
<keyword evidence="5 10" id="KW-0812">Transmembrane</keyword>
<evidence type="ECO:0000313" key="11">
    <source>
        <dbReference type="EMBL" id="SEA04007.1"/>
    </source>
</evidence>
<dbReference type="PIRSF" id="PIRSF006060">
    <property type="entry name" value="AA_transporter"/>
    <property type="match status" value="1"/>
</dbReference>
<dbReference type="GO" id="GO:0022857">
    <property type="term" value="F:transmembrane transporter activity"/>
    <property type="evidence" value="ECO:0007669"/>
    <property type="project" value="InterPro"/>
</dbReference>
<accession>A0A1H3XX26</accession>
<keyword evidence="4" id="KW-1003">Cell membrane</keyword>
<dbReference type="EMBL" id="FNQV01000004">
    <property type="protein sequence ID" value="SEA04007.1"/>
    <property type="molecule type" value="Genomic_DNA"/>
</dbReference>
<evidence type="ECO:0000256" key="6">
    <source>
        <dbReference type="ARBA" id="ARBA00022970"/>
    </source>
</evidence>
<feature type="transmembrane region" description="Helical" evidence="10">
    <location>
        <begin position="148"/>
        <end position="169"/>
    </location>
</feature>
<feature type="transmembrane region" description="Helical" evidence="10">
    <location>
        <begin position="98"/>
        <end position="118"/>
    </location>
</feature>
<feature type="transmembrane region" description="Helical" evidence="10">
    <location>
        <begin position="379"/>
        <end position="403"/>
    </location>
</feature>
<dbReference type="GO" id="GO:0005886">
    <property type="term" value="C:plasma membrane"/>
    <property type="evidence" value="ECO:0007669"/>
    <property type="project" value="UniProtKB-SubCell"/>
</dbReference>
<evidence type="ECO:0000256" key="7">
    <source>
        <dbReference type="ARBA" id="ARBA00022989"/>
    </source>
</evidence>
<dbReference type="NCBIfam" id="TIGR00905">
    <property type="entry name" value="2A0302"/>
    <property type="match status" value="1"/>
</dbReference>
<feature type="transmembrane region" description="Helical" evidence="10">
    <location>
        <begin position="32"/>
        <end position="52"/>
    </location>
</feature>
<evidence type="ECO:0000256" key="3">
    <source>
        <dbReference type="ARBA" id="ARBA00022448"/>
    </source>
</evidence>
<dbReference type="Proteomes" id="UP000199288">
    <property type="component" value="Unassembled WGS sequence"/>
</dbReference>
<keyword evidence="6" id="KW-0029">Amino-acid transport</keyword>